<protein>
    <submittedName>
        <fullName evidence="3">Uncharacterized protein</fullName>
    </submittedName>
</protein>
<gene>
    <name evidence="3" type="ORF">EJC49_21700</name>
</gene>
<dbReference type="Proteomes" id="UP000278398">
    <property type="component" value="Unassembled WGS sequence"/>
</dbReference>
<feature type="transmembrane region" description="Helical" evidence="2">
    <location>
        <begin position="84"/>
        <end position="104"/>
    </location>
</feature>
<dbReference type="AlphaFoldDB" id="A0A429YQY1"/>
<keyword evidence="2" id="KW-0812">Transmembrane</keyword>
<keyword evidence="2" id="KW-0472">Membrane</keyword>
<reference evidence="3 4" key="1">
    <citation type="submission" date="2018-12" db="EMBL/GenBank/DDBJ databases">
        <title>Mesorhizobium carbonis sp. nov., isolated from coal mine water.</title>
        <authorList>
            <person name="Xin W."/>
            <person name="Xu Z."/>
            <person name="Xiang F."/>
            <person name="Zhang J."/>
            <person name="Xi L."/>
            <person name="Liu J."/>
        </authorList>
    </citation>
    <scope>NUCLEOTIDE SEQUENCE [LARGE SCALE GENOMIC DNA]</scope>
    <source>
        <strain evidence="3 4">B2.3</strain>
    </source>
</reference>
<organism evidence="3 4">
    <name type="scientific">Aquibium carbonis</name>
    <dbReference type="NCBI Taxonomy" id="2495581"/>
    <lineage>
        <taxon>Bacteria</taxon>
        <taxon>Pseudomonadati</taxon>
        <taxon>Pseudomonadota</taxon>
        <taxon>Alphaproteobacteria</taxon>
        <taxon>Hyphomicrobiales</taxon>
        <taxon>Phyllobacteriaceae</taxon>
        <taxon>Aquibium</taxon>
    </lineage>
</organism>
<dbReference type="EMBL" id="RWKW01000099">
    <property type="protein sequence ID" value="RST83877.1"/>
    <property type="molecule type" value="Genomic_DNA"/>
</dbReference>
<comment type="caution">
    <text evidence="3">The sequence shown here is derived from an EMBL/GenBank/DDBJ whole genome shotgun (WGS) entry which is preliminary data.</text>
</comment>
<dbReference type="OrthoDB" id="8283114at2"/>
<proteinExistence type="predicted"/>
<evidence type="ECO:0000313" key="4">
    <source>
        <dbReference type="Proteomes" id="UP000278398"/>
    </source>
</evidence>
<accession>A0A429YQY1</accession>
<feature type="compositionally biased region" description="Low complexity" evidence="1">
    <location>
        <begin position="40"/>
        <end position="62"/>
    </location>
</feature>
<keyword evidence="4" id="KW-1185">Reference proteome</keyword>
<sequence length="105" mass="10477">MSEQSKTGELDARAATQRGQTGDKIPGFDPAMAPMETDAEAGGAAFGGAATRPAAEAGRPPESGTGSAMRPMAAVEPRAGGRGWWLPVAALMAVAILVLASIALA</sequence>
<dbReference type="RefSeq" id="WP_126702020.1">
    <property type="nucleotide sequence ID" value="NZ_RWKW01000099.1"/>
</dbReference>
<name>A0A429YQY1_9HYPH</name>
<evidence type="ECO:0000256" key="1">
    <source>
        <dbReference type="SAM" id="MobiDB-lite"/>
    </source>
</evidence>
<feature type="compositionally biased region" description="Basic and acidic residues" evidence="1">
    <location>
        <begin position="1"/>
        <end position="12"/>
    </location>
</feature>
<feature type="region of interest" description="Disordered" evidence="1">
    <location>
        <begin position="1"/>
        <end position="72"/>
    </location>
</feature>
<keyword evidence="2" id="KW-1133">Transmembrane helix</keyword>
<evidence type="ECO:0000256" key="2">
    <source>
        <dbReference type="SAM" id="Phobius"/>
    </source>
</evidence>
<evidence type="ECO:0000313" key="3">
    <source>
        <dbReference type="EMBL" id="RST83877.1"/>
    </source>
</evidence>